<evidence type="ECO:0000313" key="1">
    <source>
        <dbReference type="EMBL" id="VDO55106.1"/>
    </source>
</evidence>
<dbReference type="EMBL" id="UZAG01022905">
    <property type="protein sequence ID" value="VDO55106.1"/>
    <property type="molecule type" value="Genomic_DNA"/>
</dbReference>
<evidence type="ECO:0000313" key="3">
    <source>
        <dbReference type="WBParaSite" id="BTMF_0001768201-mRNA-1"/>
    </source>
</evidence>
<dbReference type="WBParaSite" id="BTMF_0001768201-mRNA-1">
    <property type="protein sequence ID" value="BTMF_0001768201-mRNA-1"/>
    <property type="gene ID" value="BTMF_0001768201"/>
</dbReference>
<keyword evidence="2" id="KW-1185">Reference proteome</keyword>
<organism evidence="3">
    <name type="scientific">Brugia timori</name>
    <dbReference type="NCBI Taxonomy" id="42155"/>
    <lineage>
        <taxon>Eukaryota</taxon>
        <taxon>Metazoa</taxon>
        <taxon>Ecdysozoa</taxon>
        <taxon>Nematoda</taxon>
        <taxon>Chromadorea</taxon>
        <taxon>Rhabditida</taxon>
        <taxon>Spirurina</taxon>
        <taxon>Spiruromorpha</taxon>
        <taxon>Filarioidea</taxon>
        <taxon>Onchocercidae</taxon>
        <taxon>Brugia</taxon>
    </lineage>
</organism>
<protein>
    <submittedName>
        <fullName evidence="3">NAC domain-containing protein</fullName>
    </submittedName>
</protein>
<dbReference type="STRING" id="42155.A0A0R3RCB3"/>
<reference evidence="1 2" key="2">
    <citation type="submission" date="2018-11" db="EMBL/GenBank/DDBJ databases">
        <authorList>
            <consortium name="Pathogen Informatics"/>
        </authorList>
    </citation>
    <scope>NUCLEOTIDE SEQUENCE [LARGE SCALE GENOMIC DNA]</scope>
</reference>
<proteinExistence type="predicted"/>
<evidence type="ECO:0000313" key="2">
    <source>
        <dbReference type="Proteomes" id="UP000280834"/>
    </source>
</evidence>
<dbReference type="Proteomes" id="UP000280834">
    <property type="component" value="Unassembled WGS sequence"/>
</dbReference>
<dbReference type="AlphaFoldDB" id="A0A0R3RCB3"/>
<reference evidence="3" key="1">
    <citation type="submission" date="2017-02" db="UniProtKB">
        <authorList>
            <consortium name="WormBaseParasite"/>
        </authorList>
    </citation>
    <scope>IDENTIFICATION</scope>
</reference>
<sequence>MDSSGLKMKKNGSITHCKMKVLEKDCKPTLNPAVLSYLKKQNESKKQSNLNNLCLTNHSPQIMEIGVDEILHPENVELTPATDENFNFHLSSISPPIISSFTEYENDQELLQAEDPGNNYYQLQTIIDHDKSPVWWRNEENSSLLNSSDCMLSLIN</sequence>
<accession>A0A0R3RCB3</accession>
<gene>
    <name evidence="1" type="ORF">BTMF_LOCUS15649</name>
</gene>
<name>A0A0R3RCB3_9BILA</name>